<dbReference type="EMBL" id="CP024847">
    <property type="protein sequence ID" value="AUR51740.1"/>
    <property type="molecule type" value="Genomic_DNA"/>
</dbReference>
<sequence length="270" mass="29500">MRKFVRILGLSIMPVFAMAAESAPLASNHYFQEFDNQFSIGFGGTYGSLANAYGQSSNYGTTFIGLSVERLFDIGIWGRIDASLMTGYSNYNSTNANATTGPLGQDPGVAGLNFKLGYAFLPIQEHLLVTPYILLGRNTNLTSNSLNNNTSPAGGGTSQLNSNVTQDYFWTMGFGGRVEYRINKIFELYADQGFLYNSDQSQPSSSYTPANNYQLVSTIGAKFNVWENLQLGLQGFYSYNQLSGAVTSAQQYQLYQQNQLGGLASVGLTY</sequence>
<evidence type="ECO:0000256" key="1">
    <source>
        <dbReference type="SAM" id="SignalP"/>
    </source>
</evidence>
<dbReference type="AlphaFoldDB" id="A0A2I7N5L8"/>
<reference evidence="3" key="1">
    <citation type="submission" date="2017-11" db="EMBL/GenBank/DDBJ databases">
        <authorList>
            <person name="Chan K.G."/>
            <person name="Lee L.S."/>
        </authorList>
    </citation>
    <scope>NUCLEOTIDE SEQUENCE [LARGE SCALE GENOMIC DNA]</scope>
    <source>
        <strain evidence="3">DSM 100970</strain>
    </source>
</reference>
<proteinExistence type="predicted"/>
<evidence type="ECO:0000313" key="3">
    <source>
        <dbReference type="Proteomes" id="UP000236655"/>
    </source>
</evidence>
<protein>
    <recommendedName>
        <fullName evidence="4">Outer membrane protein beta-barrel domain-containing protein</fullName>
    </recommendedName>
</protein>
<keyword evidence="1" id="KW-0732">Signal</keyword>
<evidence type="ECO:0008006" key="4">
    <source>
        <dbReference type="Google" id="ProtNLM"/>
    </source>
</evidence>
<feature type="signal peptide" evidence="1">
    <location>
        <begin position="1"/>
        <end position="19"/>
    </location>
</feature>
<gene>
    <name evidence="2" type="ORF">CUN60_05330</name>
</gene>
<dbReference type="RefSeq" id="WP_102951039.1">
    <property type="nucleotide sequence ID" value="NZ_CP024847.1"/>
</dbReference>
<dbReference type="Proteomes" id="UP000236655">
    <property type="component" value="Chromosome"/>
</dbReference>
<feature type="chain" id="PRO_5014475755" description="Outer membrane protein beta-barrel domain-containing protein" evidence="1">
    <location>
        <begin position="20"/>
        <end position="270"/>
    </location>
</feature>
<accession>A0A2I7N5L8</accession>
<dbReference type="KEGG" id="nba:CUN60_05330"/>
<organism evidence="2 3">
    <name type="scientific">Aquella oligotrophica</name>
    <dbReference type="NCBI Taxonomy" id="2067065"/>
    <lineage>
        <taxon>Bacteria</taxon>
        <taxon>Pseudomonadati</taxon>
        <taxon>Pseudomonadota</taxon>
        <taxon>Betaproteobacteria</taxon>
        <taxon>Neisseriales</taxon>
        <taxon>Neisseriaceae</taxon>
        <taxon>Aquella</taxon>
    </lineage>
</organism>
<keyword evidence="3" id="KW-1185">Reference proteome</keyword>
<name>A0A2I7N5L8_9NEIS</name>
<evidence type="ECO:0000313" key="2">
    <source>
        <dbReference type="EMBL" id="AUR51740.1"/>
    </source>
</evidence>